<keyword evidence="2" id="KW-0853">WD repeat</keyword>
<reference evidence="5" key="1">
    <citation type="journal article" date="2020" name="Stud. Mycol.">
        <title>101 Dothideomycetes genomes: a test case for predicting lifestyles and emergence of pathogens.</title>
        <authorList>
            <person name="Haridas S."/>
            <person name="Albert R."/>
            <person name="Binder M."/>
            <person name="Bloem J."/>
            <person name="Labutti K."/>
            <person name="Salamov A."/>
            <person name="Andreopoulos B."/>
            <person name="Baker S."/>
            <person name="Barry K."/>
            <person name="Bills G."/>
            <person name="Bluhm B."/>
            <person name="Cannon C."/>
            <person name="Castanera R."/>
            <person name="Culley D."/>
            <person name="Daum C."/>
            <person name="Ezra D."/>
            <person name="Gonzalez J."/>
            <person name="Henrissat B."/>
            <person name="Kuo A."/>
            <person name="Liang C."/>
            <person name="Lipzen A."/>
            <person name="Lutzoni F."/>
            <person name="Magnuson J."/>
            <person name="Mondo S."/>
            <person name="Nolan M."/>
            <person name="Ohm R."/>
            <person name="Pangilinan J."/>
            <person name="Park H.-J."/>
            <person name="Ramirez L."/>
            <person name="Alfaro M."/>
            <person name="Sun H."/>
            <person name="Tritt A."/>
            <person name="Yoshinaga Y."/>
            <person name="Zwiers L.-H."/>
            <person name="Turgeon B."/>
            <person name="Goodwin S."/>
            <person name="Spatafora J."/>
            <person name="Crous P."/>
            <person name="Grigoriev I."/>
        </authorList>
    </citation>
    <scope>NUCLEOTIDE SEQUENCE</scope>
    <source>
        <strain evidence="5">CBS 473.64</strain>
    </source>
</reference>
<gene>
    <name evidence="5" type="ORF">P280DRAFT_467360</name>
</gene>
<name>A0A6A6S7V5_9PLEO</name>
<dbReference type="GO" id="GO:0005730">
    <property type="term" value="C:nucleolus"/>
    <property type="evidence" value="ECO:0007669"/>
    <property type="project" value="TreeGrafter"/>
</dbReference>
<evidence type="ECO:0000256" key="3">
    <source>
        <dbReference type="ARBA" id="ARBA00022737"/>
    </source>
</evidence>
<dbReference type="SUPFAM" id="SSF50978">
    <property type="entry name" value="WD40 repeat-like"/>
    <property type="match status" value="1"/>
</dbReference>
<dbReference type="InterPro" id="IPR036322">
    <property type="entry name" value="WD40_repeat_dom_sf"/>
</dbReference>
<dbReference type="InterPro" id="IPR001680">
    <property type="entry name" value="WD40_rpt"/>
</dbReference>
<evidence type="ECO:0000313" key="6">
    <source>
        <dbReference type="Proteomes" id="UP000799753"/>
    </source>
</evidence>
<dbReference type="GO" id="GO:0000027">
    <property type="term" value="P:ribosomal large subunit assembly"/>
    <property type="evidence" value="ECO:0007669"/>
    <property type="project" value="TreeGrafter"/>
</dbReference>
<protein>
    <submittedName>
        <fullName evidence="5">WD40 repeat-like protein</fullName>
    </submittedName>
</protein>
<dbReference type="EMBL" id="MU006780">
    <property type="protein sequence ID" value="KAF2643307.1"/>
    <property type="molecule type" value="Genomic_DNA"/>
</dbReference>
<comment type="subcellular location">
    <subcellularLocation>
        <location evidence="1">Nucleus</location>
    </subcellularLocation>
</comment>
<keyword evidence="4" id="KW-0539">Nucleus</keyword>
<evidence type="ECO:0000256" key="1">
    <source>
        <dbReference type="ARBA" id="ARBA00004123"/>
    </source>
</evidence>
<evidence type="ECO:0000313" key="5">
    <source>
        <dbReference type="EMBL" id="KAF2643307.1"/>
    </source>
</evidence>
<sequence length="464" mass="50753">MFPSAADLVAQFLKANDYAETLQAFIREAGLAPGAGGASGSDITIEQILQEKKTFDLSVNFEKLGVEDNDRQWRVPSPSKPLMLESIPTKSNILSVSLVNCKLPYMSETKTYVATTTADRRLHLFDPHAPSLPLAHSYASFLDSPILDLVVLQNRYLFIGSMSGRLLLFDTEADEVLDQRRDHTKYIVKLATWADGPSTILASAGWDSKIFLYRFGLEDENLQLGEPIAAINLSSIPEALLFIKSPDTPRPIMLLTRKDSTVLYYYSVPLPGETQINLLARQNLAPHSNAWISFTPSDIQLSPQDPSLIAVATSSTPHMKLIVARLLIPPPEVVTGVNSSPGSGPVTQAAQSRANLLVEDREEAAITINISTMAPQTTYSTPRLAWRPDGSGIWVNSDDGIVRGFEATTGKQIAALEGHENGLKVRCLWAGQVKRPSADSTHTPNGDEFLVTGGFDQKLLIWNT</sequence>
<dbReference type="SMART" id="SM00320">
    <property type="entry name" value="WD40"/>
    <property type="match status" value="4"/>
</dbReference>
<dbReference type="PANTHER" id="PTHR19848:SF0">
    <property type="entry name" value="NOTCHLESS PROTEIN HOMOLOG 1"/>
    <property type="match status" value="1"/>
</dbReference>
<evidence type="ECO:0000256" key="4">
    <source>
        <dbReference type="ARBA" id="ARBA00023242"/>
    </source>
</evidence>
<dbReference type="Proteomes" id="UP000799753">
    <property type="component" value="Unassembled WGS sequence"/>
</dbReference>
<dbReference type="PROSITE" id="PS50896">
    <property type="entry name" value="LISH"/>
    <property type="match status" value="1"/>
</dbReference>
<dbReference type="InterPro" id="IPR006594">
    <property type="entry name" value="LisH"/>
</dbReference>
<dbReference type="Gene3D" id="2.130.10.10">
    <property type="entry name" value="YVTN repeat-like/Quinoprotein amine dehydrogenase"/>
    <property type="match status" value="2"/>
</dbReference>
<proteinExistence type="predicted"/>
<keyword evidence="3" id="KW-0677">Repeat</keyword>
<dbReference type="AlphaFoldDB" id="A0A6A6S7V5"/>
<dbReference type="InterPro" id="IPR015943">
    <property type="entry name" value="WD40/YVTN_repeat-like_dom_sf"/>
</dbReference>
<dbReference type="OrthoDB" id="1932312at2759"/>
<organism evidence="5 6">
    <name type="scientific">Massarina eburnea CBS 473.64</name>
    <dbReference type="NCBI Taxonomy" id="1395130"/>
    <lineage>
        <taxon>Eukaryota</taxon>
        <taxon>Fungi</taxon>
        <taxon>Dikarya</taxon>
        <taxon>Ascomycota</taxon>
        <taxon>Pezizomycotina</taxon>
        <taxon>Dothideomycetes</taxon>
        <taxon>Pleosporomycetidae</taxon>
        <taxon>Pleosporales</taxon>
        <taxon>Massarineae</taxon>
        <taxon>Massarinaceae</taxon>
        <taxon>Massarina</taxon>
    </lineage>
</organism>
<dbReference type="InterPro" id="IPR019775">
    <property type="entry name" value="WD40_repeat_CS"/>
</dbReference>
<dbReference type="PANTHER" id="PTHR19848">
    <property type="entry name" value="WD40 REPEAT PROTEIN"/>
    <property type="match status" value="1"/>
</dbReference>
<accession>A0A6A6S7V5</accession>
<dbReference type="Pfam" id="PF00400">
    <property type="entry name" value="WD40"/>
    <property type="match status" value="1"/>
</dbReference>
<keyword evidence="6" id="KW-1185">Reference proteome</keyword>
<dbReference type="PROSITE" id="PS00678">
    <property type="entry name" value="WD_REPEATS_1"/>
    <property type="match status" value="1"/>
</dbReference>
<evidence type="ECO:0000256" key="2">
    <source>
        <dbReference type="ARBA" id="ARBA00022574"/>
    </source>
</evidence>